<feature type="region of interest" description="Disordered" evidence="9">
    <location>
        <begin position="92"/>
        <end position="112"/>
    </location>
</feature>
<feature type="region of interest" description="Disordered" evidence="9">
    <location>
        <begin position="801"/>
        <end position="859"/>
    </location>
</feature>
<comment type="caution">
    <text evidence="10">The sequence shown here is derived from an EMBL/GenBank/DDBJ whole genome shotgun (WGS) entry which is preliminary data.</text>
</comment>
<comment type="pathway">
    <text evidence="2">Protein modification; protein glycosylation.</text>
</comment>
<feature type="binding site" evidence="7">
    <location>
        <position position="1016"/>
    </location>
    <ligand>
        <name>Ca(2+)</name>
        <dbReference type="ChEBI" id="CHEBI:29108"/>
    </ligand>
</feature>
<accession>A0A1Y2DNZ6</accession>
<keyword evidence="8" id="KW-0326">Glycosidase</keyword>
<feature type="active site" description="Proton donor" evidence="6">
    <location>
        <position position="305"/>
    </location>
</feature>
<comment type="cofactor">
    <cofactor evidence="1 7">
        <name>Ca(2+)</name>
        <dbReference type="ChEBI" id="CHEBI:29108"/>
    </cofactor>
</comment>
<proteinExistence type="inferred from homology"/>
<feature type="region of interest" description="Disordered" evidence="9">
    <location>
        <begin position="451"/>
        <end position="546"/>
    </location>
</feature>
<protein>
    <recommendedName>
        <fullName evidence="8">alpha-1,2-Mannosidase</fullName>
        <ecNumber evidence="8">3.2.1.-</ecNumber>
    </recommendedName>
</protein>
<reference evidence="10 11" key="1">
    <citation type="submission" date="2016-07" db="EMBL/GenBank/DDBJ databases">
        <title>Pervasive Adenine N6-methylation of Active Genes in Fungi.</title>
        <authorList>
            <consortium name="DOE Joint Genome Institute"/>
            <person name="Mondo S.J."/>
            <person name="Dannebaum R.O."/>
            <person name="Kuo R.C."/>
            <person name="Labutti K."/>
            <person name="Haridas S."/>
            <person name="Kuo A."/>
            <person name="Salamov A."/>
            <person name="Ahrendt S.R."/>
            <person name="Lipzen A."/>
            <person name="Sullivan W."/>
            <person name="Andreopoulos W.B."/>
            <person name="Clum A."/>
            <person name="Lindquist E."/>
            <person name="Daum C."/>
            <person name="Ramamoorthy G.K."/>
            <person name="Gryganskyi A."/>
            <person name="Culley D."/>
            <person name="Magnuson J.K."/>
            <person name="James T.Y."/>
            <person name="O'Malley M.A."/>
            <person name="Stajich J.E."/>
            <person name="Spatafora J.W."/>
            <person name="Visel A."/>
            <person name="Grigoriev I.V."/>
        </authorList>
    </citation>
    <scope>NUCLEOTIDE SEQUENCE [LARGE SCALE GENOMIC DNA]</scope>
    <source>
        <strain evidence="10 11">CBS 129021</strain>
    </source>
</reference>
<dbReference type="PANTHER" id="PTHR11742">
    <property type="entry name" value="MANNOSYL-OLIGOSACCHARIDE ALPHA-1,2-MANNOSIDASE-RELATED"/>
    <property type="match status" value="1"/>
</dbReference>
<dbReference type="SUPFAM" id="SSF48225">
    <property type="entry name" value="Seven-hairpin glycosidases"/>
    <property type="match status" value="1"/>
</dbReference>
<feature type="compositionally biased region" description="Basic and acidic residues" evidence="9">
    <location>
        <begin position="491"/>
        <end position="510"/>
    </location>
</feature>
<dbReference type="InParanoid" id="A0A1Y2DNZ6"/>
<evidence type="ECO:0000256" key="2">
    <source>
        <dbReference type="ARBA" id="ARBA00004922"/>
    </source>
</evidence>
<evidence type="ECO:0000313" key="11">
    <source>
        <dbReference type="Proteomes" id="UP000193689"/>
    </source>
</evidence>
<keyword evidence="11" id="KW-1185">Reference proteome</keyword>
<feature type="active site" description="Proton donor" evidence="6">
    <location>
        <position position="710"/>
    </location>
</feature>
<keyword evidence="5" id="KW-1015">Disulfide bond</keyword>
<evidence type="ECO:0000256" key="4">
    <source>
        <dbReference type="ARBA" id="ARBA00022801"/>
    </source>
</evidence>
<name>A0A1Y2DNZ6_9PEZI</name>
<organism evidence="10 11">
    <name type="scientific">Pseudomassariella vexata</name>
    <dbReference type="NCBI Taxonomy" id="1141098"/>
    <lineage>
        <taxon>Eukaryota</taxon>
        <taxon>Fungi</taxon>
        <taxon>Dikarya</taxon>
        <taxon>Ascomycota</taxon>
        <taxon>Pezizomycotina</taxon>
        <taxon>Sordariomycetes</taxon>
        <taxon>Xylariomycetidae</taxon>
        <taxon>Amphisphaeriales</taxon>
        <taxon>Pseudomassariaceae</taxon>
        <taxon>Pseudomassariella</taxon>
    </lineage>
</organism>
<dbReference type="GO" id="GO:0005509">
    <property type="term" value="F:calcium ion binding"/>
    <property type="evidence" value="ECO:0007669"/>
    <property type="project" value="InterPro"/>
</dbReference>
<dbReference type="GO" id="GO:0005975">
    <property type="term" value="P:carbohydrate metabolic process"/>
    <property type="evidence" value="ECO:0007669"/>
    <property type="project" value="InterPro"/>
</dbReference>
<feature type="compositionally biased region" description="Polar residues" evidence="9">
    <location>
        <begin position="469"/>
        <end position="479"/>
    </location>
</feature>
<dbReference type="GO" id="GO:0004571">
    <property type="term" value="F:mannosyl-oligosaccharide 1,2-alpha-mannosidase activity"/>
    <property type="evidence" value="ECO:0007669"/>
    <property type="project" value="InterPro"/>
</dbReference>
<dbReference type="PANTHER" id="PTHR11742:SF103">
    <property type="entry name" value="ENDOPLASMIC RETICULUM MANNOSIDASE MNL2-RELATED"/>
    <property type="match status" value="1"/>
</dbReference>
<dbReference type="InterPro" id="IPR036026">
    <property type="entry name" value="Seven-hairpin_glycosidases"/>
</dbReference>
<dbReference type="RefSeq" id="XP_040713229.1">
    <property type="nucleotide sequence ID" value="XM_040864226.1"/>
</dbReference>
<dbReference type="GO" id="GO:0016020">
    <property type="term" value="C:membrane"/>
    <property type="evidence" value="ECO:0007669"/>
    <property type="project" value="InterPro"/>
</dbReference>
<feature type="region of interest" description="Disordered" evidence="9">
    <location>
        <begin position="45"/>
        <end position="68"/>
    </location>
</feature>
<dbReference type="PRINTS" id="PR00747">
    <property type="entry name" value="GLYHDRLASE47"/>
</dbReference>
<evidence type="ECO:0000256" key="5">
    <source>
        <dbReference type="ARBA" id="ARBA00023157"/>
    </source>
</evidence>
<evidence type="ECO:0000313" key="10">
    <source>
        <dbReference type="EMBL" id="ORY61002.1"/>
    </source>
</evidence>
<dbReference type="Gene3D" id="1.50.10.10">
    <property type="match status" value="3"/>
</dbReference>
<keyword evidence="7" id="KW-0479">Metal-binding</keyword>
<dbReference type="EC" id="3.2.1.-" evidence="8"/>
<evidence type="ECO:0000256" key="7">
    <source>
        <dbReference type="PIRSR" id="PIRSR601382-2"/>
    </source>
</evidence>
<dbReference type="Pfam" id="PF01532">
    <property type="entry name" value="Glyco_hydro_47"/>
    <property type="match status" value="1"/>
</dbReference>
<feature type="region of interest" description="Disordered" evidence="9">
    <location>
        <begin position="136"/>
        <end position="166"/>
    </location>
</feature>
<dbReference type="STRING" id="1141098.A0A1Y2DNZ6"/>
<comment type="similarity">
    <text evidence="3 8">Belongs to the glycosyl hydrolase 47 family.</text>
</comment>
<dbReference type="GO" id="GO:0036503">
    <property type="term" value="P:ERAD pathway"/>
    <property type="evidence" value="ECO:0007669"/>
    <property type="project" value="UniProtKB-ARBA"/>
</dbReference>
<feature type="active site" evidence="6">
    <location>
        <position position="930"/>
    </location>
</feature>
<dbReference type="Proteomes" id="UP000193689">
    <property type="component" value="Unassembled WGS sequence"/>
</dbReference>
<evidence type="ECO:0000256" key="3">
    <source>
        <dbReference type="ARBA" id="ARBA00007658"/>
    </source>
</evidence>
<keyword evidence="7" id="KW-0106">Calcium</keyword>
<feature type="compositionally biased region" description="Basic and acidic residues" evidence="9">
    <location>
        <begin position="137"/>
        <end position="147"/>
    </location>
</feature>
<dbReference type="InterPro" id="IPR050749">
    <property type="entry name" value="Glycosyl_Hydrolase_47"/>
</dbReference>
<dbReference type="GO" id="GO:0005783">
    <property type="term" value="C:endoplasmic reticulum"/>
    <property type="evidence" value="ECO:0007669"/>
    <property type="project" value="TreeGrafter"/>
</dbReference>
<dbReference type="InterPro" id="IPR001382">
    <property type="entry name" value="Glyco_hydro_47"/>
</dbReference>
<evidence type="ECO:0000256" key="6">
    <source>
        <dbReference type="PIRSR" id="PIRSR601382-1"/>
    </source>
</evidence>
<gene>
    <name evidence="10" type="ORF">BCR38DRAFT_488061</name>
</gene>
<dbReference type="InterPro" id="IPR012341">
    <property type="entry name" value="6hp_glycosidase-like_sf"/>
</dbReference>
<feature type="active site" evidence="6">
    <location>
        <position position="439"/>
    </location>
</feature>
<keyword evidence="4 8" id="KW-0378">Hydrolase</keyword>
<feature type="compositionally biased region" description="Basic and acidic residues" evidence="9">
    <location>
        <begin position="523"/>
        <end position="534"/>
    </location>
</feature>
<dbReference type="OrthoDB" id="8118055at2759"/>
<dbReference type="EMBL" id="MCFJ01000011">
    <property type="protein sequence ID" value="ORY61002.1"/>
    <property type="molecule type" value="Genomic_DNA"/>
</dbReference>
<evidence type="ECO:0000256" key="9">
    <source>
        <dbReference type="SAM" id="MobiDB-lite"/>
    </source>
</evidence>
<evidence type="ECO:0000256" key="8">
    <source>
        <dbReference type="RuleBase" id="RU361193"/>
    </source>
</evidence>
<sequence>MLRIRRYRYFVVFAALVLFLLYRVTKDSEQWEGLSTPLPFTPINKSPPEVGHAGAPSRADTAVSQDDVAGSRSAPLYQDARGEEQAPIKIPNLKSAPDIKPGKYDLPTTTKPPIKATQEVTQNTEASKTTEAPVIDIPDRKTPHDEWNNNGKHNHNPPAGREGRMSTSTTTTIHWSKQPEHFPVFSDSIIPLPTGKPKSVPKIQHAFHEETAEARQKRIHRLNKVKAEMERAWTGYKTYAWMHDELSPVTKKSRDPFCGWAATLVDSLDTLWIMGMKDEFEEAVKAVANIDFTYSPQRAEIPVFETTIRYLGGLLGAYDVSGGKAGGYNILLDKAVELAEILMGVFDTPNRMPVLYYHWKPAHASQPKRAETGISIAELGSLAMEFTRLAQVTQEDKYYDAVARITDAFEDWQNRGTSIPGIFPERVDATGCNRTAAADAAAELAKAVIDQPQGALDTPEGYTGREYSSRPSKSKTSPAHASDSEFVVVPGEKEGRPSKGEFHALDRRSGPVEMAQDAPSAEKPNDSSFAEKKLQSKKPKGPAPPEIYQKMMRNQQTSEPFNIEEFGTDYCFPQGLAPAAWGSESYSMGGSQDSTYEYFPKQFLLLGGLEPKYKSMHLKVADAVKKWLLYRPMVPGDRDILFSAKLSTRGHPEKDVTTQFEVTHLTCFIGGMFGMAGKIFEDTVDVEIGKKLTDGCVWAYESMPTGIMPEGASVVPCSNVHDCHWNETVWQQYLDPLWDTRDLQIQDFELRQAELKKLKAEMKQDELRREVKAKTFVEEDEEEEARRSWKATVVADESVDSAAGYQAKKQKGESAGTPNLRKRKMNPITDDDGVETSSNDNLPPNKKISYQEDEDVSTRAGSDKIGQHLQGELKLGAAQIPLTDADDTAVVPEPARPLSHEEYVENRLKTEKLPPGFVSINHRRYILRPEAIESVWYMYRITGDTKWQEKGWRMFEAIISATQTEAGHSAINDVLTPNSDQVNEMESFWLAETLKYFYLLYSAPDVISLDEWVLNTEAHPFKRPT</sequence>
<evidence type="ECO:0000256" key="1">
    <source>
        <dbReference type="ARBA" id="ARBA00001913"/>
    </source>
</evidence>
<dbReference type="UniPathway" id="UPA00378"/>
<dbReference type="AlphaFoldDB" id="A0A1Y2DNZ6"/>
<dbReference type="GeneID" id="63780438"/>